<name>A0AAW7KC01_ENTFL</name>
<dbReference type="Proteomes" id="UP001173174">
    <property type="component" value="Unassembled WGS sequence"/>
</dbReference>
<evidence type="ECO:0000313" key="1">
    <source>
        <dbReference type="EMBL" id="MDN3191891.1"/>
    </source>
</evidence>
<reference evidence="1" key="2">
    <citation type="submission" date="2023-03" db="EMBL/GenBank/DDBJ databases">
        <authorList>
            <person name="Zajac M."/>
            <person name="Kwit R."/>
            <person name="Wasyl D."/>
        </authorList>
    </citation>
    <scope>NUCLEOTIDE SEQUENCE</scope>
    <source>
        <strain evidence="1">691B_2</strain>
    </source>
</reference>
<evidence type="ECO:0000313" key="2">
    <source>
        <dbReference type="Proteomes" id="UP001173174"/>
    </source>
</evidence>
<accession>A0AAW7KC01</accession>
<dbReference type="RefSeq" id="WP_002356669.1">
    <property type="nucleotide sequence ID" value="NZ_AP025270.1"/>
</dbReference>
<reference evidence="1" key="1">
    <citation type="journal article" date="2023" name="Pathogens">
        <title>Prevalence of Enterococcus spp. and the Whole-Genome Characteristics of Enterococcus faecium and Enterococcus faecalis Strains Isolated from Free-Living Birds in Poland.</title>
        <authorList>
            <person name="Kwit R."/>
            <person name="Zajac M."/>
            <person name="Smialowska-Weglinska A."/>
            <person name="Skarzynska M."/>
            <person name="Bomba A."/>
            <person name="Lalak A."/>
            <person name="Skrzypiec E."/>
            <person name="Wojdat D."/>
            <person name="Koza W."/>
            <person name="Mikos-Wojewoda E."/>
            <person name="Pasim P."/>
            <person name="Skora M."/>
            <person name="Polak M."/>
            <person name="Wiacek J."/>
            <person name="Wasyl D."/>
        </authorList>
    </citation>
    <scope>NUCLEOTIDE SEQUENCE</scope>
    <source>
        <strain evidence="1">691B_2</strain>
    </source>
</reference>
<sequence length="117" mass="13486">MILTFFSQNDIIFSVLLDTEKGESKMESNLIHSKLKMKGKNVEWLANEMTAYGQPISASTIYKKLKGEVVFKASDIKLISQLLDFNNEEIMTIFFSELVSKKTHISVERIVMNEKKY</sequence>
<evidence type="ECO:0008006" key="3">
    <source>
        <dbReference type="Google" id="ProtNLM"/>
    </source>
</evidence>
<gene>
    <name evidence="1" type="ORF">P0E79_05185</name>
</gene>
<protein>
    <recommendedName>
        <fullName evidence="3">XRE family transcriptional regulator</fullName>
    </recommendedName>
</protein>
<organism evidence="1 2">
    <name type="scientific">Enterococcus faecalis</name>
    <name type="common">Streptococcus faecalis</name>
    <dbReference type="NCBI Taxonomy" id="1351"/>
    <lineage>
        <taxon>Bacteria</taxon>
        <taxon>Bacillati</taxon>
        <taxon>Bacillota</taxon>
        <taxon>Bacilli</taxon>
        <taxon>Lactobacillales</taxon>
        <taxon>Enterococcaceae</taxon>
        <taxon>Enterococcus</taxon>
    </lineage>
</organism>
<dbReference type="EMBL" id="JAREWH010000002">
    <property type="protein sequence ID" value="MDN3191891.1"/>
    <property type="molecule type" value="Genomic_DNA"/>
</dbReference>
<comment type="caution">
    <text evidence="1">The sequence shown here is derived from an EMBL/GenBank/DDBJ whole genome shotgun (WGS) entry which is preliminary data.</text>
</comment>
<dbReference type="AlphaFoldDB" id="A0AAW7KC01"/>
<proteinExistence type="predicted"/>